<sequence>MTLARSFPNTAPRTRSALQPYVAAQRFAHNGPPTDDIERAARSLQTRSAPGSQLPTAIAALRQRAQSSPWVQQLISGPRVCKFSGLYLPRDMHVRVKPKANPHTEKPMLSVDELERYSSALGLSQYLPLSARGLYAAITDQTNARVVGEMGSIRPDIVEHTARVLRLRAVAAMHRAHLEFVSHQVSIPPKTKNGASRLDAIRVEVNSRVLGQDAMWPGPSVFLPLPGPLTKAGQLS</sequence>
<organism evidence="1 2">
    <name type="scientific">Coemansia furcata</name>
    <dbReference type="NCBI Taxonomy" id="417177"/>
    <lineage>
        <taxon>Eukaryota</taxon>
        <taxon>Fungi</taxon>
        <taxon>Fungi incertae sedis</taxon>
        <taxon>Zoopagomycota</taxon>
        <taxon>Kickxellomycotina</taxon>
        <taxon>Kickxellomycetes</taxon>
        <taxon>Kickxellales</taxon>
        <taxon>Kickxellaceae</taxon>
        <taxon>Coemansia</taxon>
    </lineage>
</organism>
<gene>
    <name evidence="1" type="ORF">H4S07_006140</name>
</gene>
<comment type="caution">
    <text evidence="1">The sequence shown here is derived from an EMBL/GenBank/DDBJ whole genome shotgun (WGS) entry which is preliminary data.</text>
</comment>
<keyword evidence="2" id="KW-1185">Reference proteome</keyword>
<dbReference type="EMBL" id="JANBUP010003449">
    <property type="protein sequence ID" value="KAJ2796719.1"/>
    <property type="molecule type" value="Genomic_DNA"/>
</dbReference>
<proteinExistence type="predicted"/>
<evidence type="ECO:0000313" key="1">
    <source>
        <dbReference type="EMBL" id="KAJ2796719.1"/>
    </source>
</evidence>
<feature type="non-terminal residue" evidence="1">
    <location>
        <position position="236"/>
    </location>
</feature>
<evidence type="ECO:0000313" key="2">
    <source>
        <dbReference type="Proteomes" id="UP001140096"/>
    </source>
</evidence>
<dbReference type="Proteomes" id="UP001140096">
    <property type="component" value="Unassembled WGS sequence"/>
</dbReference>
<reference evidence="1" key="1">
    <citation type="submission" date="2022-07" db="EMBL/GenBank/DDBJ databases">
        <title>Phylogenomic reconstructions and comparative analyses of Kickxellomycotina fungi.</title>
        <authorList>
            <person name="Reynolds N.K."/>
            <person name="Stajich J.E."/>
            <person name="Barry K."/>
            <person name="Grigoriev I.V."/>
            <person name="Crous P."/>
            <person name="Smith M.E."/>
        </authorList>
    </citation>
    <scope>NUCLEOTIDE SEQUENCE</scope>
    <source>
        <strain evidence="1">CBS 102833</strain>
    </source>
</reference>
<accession>A0ACC1KX48</accession>
<name>A0ACC1KX48_9FUNG</name>
<protein>
    <submittedName>
        <fullName evidence="1">Uncharacterized protein</fullName>
    </submittedName>
</protein>